<keyword evidence="4" id="KW-0206">Cytoskeleton</keyword>
<gene>
    <name evidence="6" type="ORF">IPOD504_LOCUS4677</name>
</gene>
<protein>
    <submittedName>
        <fullName evidence="6">Uncharacterized protein</fullName>
    </submittedName>
</protein>
<sequence length="697" mass="78125">MVMLRRLPLPSLRDEVSAGEADKWRQKRNNSFDQNRQLEEITKERDALQRVASSLQRAVGQLVAYCASAEDELNRTVLGQLLATLLPQEQSILEGSRASSPNRSAAPERRVHFAPELDGILAALDEEGAAGFLRHQRDLSADIKRELELSLLRLRHEAHELLDLSERLAAKGSPQNKMLESSQVEITELVEDLDARRKSCDNCELHKKTMEEAMSECLQRESLLRSDLEAAMVKIAQLMTDRANCSDVIAEGYGTCVAAEGRRAGASRSLDDASPRSQLAALARDLELLQRERDDLHQQLEAANRQLRSTRLFVEEQAAEREHERDEFARRLLELRDDNARLAARLHANARILAEVEQLETQTREMNQMIADLEARKSSADEELKSSEEKVALLRDIIANLEGQLEQKTKREADILEQLEGMKRTIDERDDKMRAVLGELESLRSERADQSEVPCETCARGEDRYADLLQRVDEQCRWLEGEVRARTRLVQRAHEHAEAGALRADRSEDVSLADHEVAARPVRGEWVCAAARLRDAVRALARAEDAALKRIADLRMQRDQLHRAAEALSGNKREWRDCSRRVGFHIGVVVPSPLGYAGEPGGPSAGRSRPVHGARRTLPASGLARCLSKFYVSHHMHTLLARCLIRTAVLSASRWRSALAPSAAVSPDAPERVLLPQGLCPPHSVSRNHIAPSPCHF</sequence>
<evidence type="ECO:0000256" key="3">
    <source>
        <dbReference type="ARBA" id="ARBA00023054"/>
    </source>
</evidence>
<accession>A0ABN8I3K0</accession>
<evidence type="ECO:0000256" key="1">
    <source>
        <dbReference type="ARBA" id="ARBA00004300"/>
    </source>
</evidence>
<evidence type="ECO:0000313" key="7">
    <source>
        <dbReference type="Proteomes" id="UP000837857"/>
    </source>
</evidence>
<dbReference type="InterPro" id="IPR028745">
    <property type="entry name" value="AKAP9/Pericentrin"/>
</dbReference>
<comment type="subcellular location">
    <subcellularLocation>
        <location evidence="1">Cytoplasm</location>
        <location evidence="1">Cytoskeleton</location>
        <location evidence="1">Microtubule organizing center</location>
        <location evidence="1">Centrosome</location>
    </subcellularLocation>
</comment>
<keyword evidence="2" id="KW-0963">Cytoplasm</keyword>
<keyword evidence="7" id="KW-1185">Reference proteome</keyword>
<proteinExistence type="predicted"/>
<reference evidence="6" key="1">
    <citation type="submission" date="2022-03" db="EMBL/GenBank/DDBJ databases">
        <authorList>
            <person name="Martin H S."/>
        </authorList>
    </citation>
    <scope>NUCLEOTIDE SEQUENCE</scope>
</reference>
<dbReference type="PANTHER" id="PTHR44981">
    <property type="entry name" value="PERICENTRIN-LIKE PROTEIN, ISOFORM F"/>
    <property type="match status" value="1"/>
</dbReference>
<evidence type="ECO:0000313" key="6">
    <source>
        <dbReference type="EMBL" id="CAH2044314.1"/>
    </source>
</evidence>
<evidence type="ECO:0000256" key="5">
    <source>
        <dbReference type="SAM" id="Coils"/>
    </source>
</evidence>
<keyword evidence="3 5" id="KW-0175">Coiled coil</keyword>
<dbReference type="EMBL" id="OW152827">
    <property type="protein sequence ID" value="CAH2044314.1"/>
    <property type="molecule type" value="Genomic_DNA"/>
</dbReference>
<feature type="coiled-coil region" evidence="5">
    <location>
        <begin position="279"/>
        <end position="418"/>
    </location>
</feature>
<dbReference type="Proteomes" id="UP000837857">
    <property type="component" value="Chromosome 15"/>
</dbReference>
<evidence type="ECO:0000256" key="4">
    <source>
        <dbReference type="ARBA" id="ARBA00023212"/>
    </source>
</evidence>
<organism evidence="6 7">
    <name type="scientific">Iphiclides podalirius</name>
    <name type="common">scarce swallowtail</name>
    <dbReference type="NCBI Taxonomy" id="110791"/>
    <lineage>
        <taxon>Eukaryota</taxon>
        <taxon>Metazoa</taxon>
        <taxon>Ecdysozoa</taxon>
        <taxon>Arthropoda</taxon>
        <taxon>Hexapoda</taxon>
        <taxon>Insecta</taxon>
        <taxon>Pterygota</taxon>
        <taxon>Neoptera</taxon>
        <taxon>Endopterygota</taxon>
        <taxon>Lepidoptera</taxon>
        <taxon>Glossata</taxon>
        <taxon>Ditrysia</taxon>
        <taxon>Papilionoidea</taxon>
        <taxon>Papilionidae</taxon>
        <taxon>Papilioninae</taxon>
        <taxon>Iphiclides</taxon>
    </lineage>
</organism>
<dbReference type="PANTHER" id="PTHR44981:SF2">
    <property type="entry name" value="PERICENTRIN-LIKE PROTEIN, ISOFORM F"/>
    <property type="match status" value="1"/>
</dbReference>
<feature type="non-terminal residue" evidence="6">
    <location>
        <position position="697"/>
    </location>
</feature>
<name>A0ABN8I3K0_9NEOP</name>
<evidence type="ECO:0000256" key="2">
    <source>
        <dbReference type="ARBA" id="ARBA00022490"/>
    </source>
</evidence>